<protein>
    <submittedName>
        <fullName evidence="2">Uncharacterized protein</fullName>
    </submittedName>
</protein>
<evidence type="ECO:0000313" key="3">
    <source>
        <dbReference type="Proteomes" id="UP000187046"/>
    </source>
</evidence>
<feature type="transmembrane region" description="Helical" evidence="1">
    <location>
        <begin position="25"/>
        <end position="44"/>
    </location>
</feature>
<feature type="transmembrane region" description="Helical" evidence="1">
    <location>
        <begin position="50"/>
        <end position="66"/>
    </location>
</feature>
<comment type="caution">
    <text evidence="2">The sequence shown here is derived from an EMBL/GenBank/DDBJ whole genome shotgun (WGS) entry which is preliminary data.</text>
</comment>
<keyword evidence="1" id="KW-0472">Membrane</keyword>
<sequence>MYSLLGFFESLSKRSQEQSDKKYEFIWWIATLFMVLVMTHNTVFFKIDPLYNIIVVLIYILFMEVIKNRGKKAKI</sequence>
<evidence type="ECO:0000313" key="2">
    <source>
        <dbReference type="EMBL" id="OMI25752.1"/>
    </source>
</evidence>
<keyword evidence="1" id="KW-0812">Transmembrane</keyword>
<reference evidence="2 3" key="1">
    <citation type="submission" date="2016-12" db="EMBL/GenBank/DDBJ databases">
        <title>Bacillus phylogenomics.</title>
        <authorList>
            <person name="Dunlap C."/>
        </authorList>
    </citation>
    <scope>NUCLEOTIDE SEQUENCE [LARGE SCALE GENOMIC DNA]</scope>
    <source>
        <strain evidence="2 3">NRRL B-41327</strain>
    </source>
</reference>
<dbReference type="Proteomes" id="UP000187046">
    <property type="component" value="Unassembled WGS sequence"/>
</dbReference>
<keyword evidence="3" id="KW-1185">Reference proteome</keyword>
<organism evidence="2 3">
    <name type="scientific">Bacillus haynesii</name>
    <dbReference type="NCBI Taxonomy" id="1925021"/>
    <lineage>
        <taxon>Bacteria</taxon>
        <taxon>Bacillati</taxon>
        <taxon>Bacillota</taxon>
        <taxon>Bacilli</taxon>
        <taxon>Bacillales</taxon>
        <taxon>Bacillaceae</taxon>
        <taxon>Bacillus</taxon>
    </lineage>
</organism>
<proteinExistence type="predicted"/>
<accession>A0ABX3HZZ8</accession>
<dbReference type="EMBL" id="MRBL01000019">
    <property type="protein sequence ID" value="OMI25752.1"/>
    <property type="molecule type" value="Genomic_DNA"/>
</dbReference>
<keyword evidence="1" id="KW-1133">Transmembrane helix</keyword>
<evidence type="ECO:0000256" key="1">
    <source>
        <dbReference type="SAM" id="Phobius"/>
    </source>
</evidence>
<gene>
    <name evidence="2" type="ORF">BTA31_16825</name>
</gene>
<name>A0ABX3HZZ8_9BACI</name>